<keyword evidence="4" id="KW-0554">One-carbon metabolism</keyword>
<dbReference type="VEuPathDB" id="FungiDB:AB675_11373"/>
<evidence type="ECO:0000256" key="7">
    <source>
        <dbReference type="RuleBase" id="RU004474"/>
    </source>
</evidence>
<gene>
    <name evidence="9" type="ORF">AB675_11373</name>
</gene>
<sequence length="310" mass="33492">MTATPPPTTLSPASSTELPLYANEVGPESDMAARRPLYLIVATATKPPLGIGLNGTLPWPPIKADMDFFRKVTKDSRPSSDGSCLMRRQSKVMNAVIMGRKTWESIPPKFRPLAGRINVVVTRQQMEYATTTIARELEDREIETDADGRFPSIAVIRAKSQEGRPTPPPVIIAKGLEAALDALDGQSHSLLNGEATGADGNSEQLELGNIFVIGGAQIYTAALDLAKSQSRPVRILQTLVRRKDAGEIPCDTFFPNVLDKGTGSAADQDSLKQWLATSGNNESIALPQGKQDWAVDEKSGFEVRVIGIEI</sequence>
<dbReference type="Pfam" id="PF00186">
    <property type="entry name" value="DHFR_1"/>
    <property type="match status" value="1"/>
</dbReference>
<keyword evidence="5" id="KW-0521">NADP</keyword>
<comment type="similarity">
    <text evidence="7">Belongs to the dihydrofolate reductase family.</text>
</comment>
<name>A0A0N0NM75_9EURO</name>
<dbReference type="STRING" id="1664694.A0A0N0NM75"/>
<evidence type="ECO:0000256" key="5">
    <source>
        <dbReference type="ARBA" id="ARBA00022857"/>
    </source>
</evidence>
<dbReference type="InterPro" id="IPR024072">
    <property type="entry name" value="DHFR-like_dom_sf"/>
</dbReference>
<dbReference type="GO" id="GO:0050661">
    <property type="term" value="F:NADP binding"/>
    <property type="evidence" value="ECO:0007669"/>
    <property type="project" value="InterPro"/>
</dbReference>
<dbReference type="PANTHER" id="PTHR48069">
    <property type="entry name" value="DIHYDROFOLATE REDUCTASE"/>
    <property type="match status" value="1"/>
</dbReference>
<dbReference type="GO" id="GO:0046654">
    <property type="term" value="P:tetrahydrofolate biosynthetic process"/>
    <property type="evidence" value="ECO:0007669"/>
    <property type="project" value="UniProtKB-UniPathway"/>
</dbReference>
<comment type="pathway">
    <text evidence="1">Cofactor biosynthesis; tetrahydrofolate biosynthesis; 5,6,7,8-tetrahydrofolate from 7,8-dihydrofolate: step 1/1.</text>
</comment>
<comment type="caution">
    <text evidence="9">The sequence shown here is derived from an EMBL/GenBank/DDBJ whole genome shotgun (WGS) entry which is preliminary data.</text>
</comment>
<evidence type="ECO:0000256" key="4">
    <source>
        <dbReference type="ARBA" id="ARBA00022563"/>
    </source>
</evidence>
<organism evidence="9 10">
    <name type="scientific">Cyphellophora attinorum</name>
    <dbReference type="NCBI Taxonomy" id="1664694"/>
    <lineage>
        <taxon>Eukaryota</taxon>
        <taxon>Fungi</taxon>
        <taxon>Dikarya</taxon>
        <taxon>Ascomycota</taxon>
        <taxon>Pezizomycotina</taxon>
        <taxon>Eurotiomycetes</taxon>
        <taxon>Chaetothyriomycetidae</taxon>
        <taxon>Chaetothyriales</taxon>
        <taxon>Cyphellophoraceae</taxon>
        <taxon>Cyphellophora</taxon>
    </lineage>
</organism>
<evidence type="ECO:0000256" key="3">
    <source>
        <dbReference type="ARBA" id="ARBA00018886"/>
    </source>
</evidence>
<protein>
    <recommendedName>
        <fullName evidence="3">Dihydrofolate reductase</fullName>
        <ecNumber evidence="2">1.5.1.3</ecNumber>
    </recommendedName>
</protein>
<keyword evidence="6" id="KW-0560">Oxidoreductase</keyword>
<proteinExistence type="inferred from homology"/>
<dbReference type="SUPFAM" id="SSF53597">
    <property type="entry name" value="Dihydrofolate reductase-like"/>
    <property type="match status" value="1"/>
</dbReference>
<dbReference type="OrthoDB" id="414698at2759"/>
<dbReference type="PANTHER" id="PTHR48069:SF3">
    <property type="entry name" value="DIHYDROFOLATE REDUCTASE"/>
    <property type="match status" value="1"/>
</dbReference>
<evidence type="ECO:0000256" key="6">
    <source>
        <dbReference type="ARBA" id="ARBA00023002"/>
    </source>
</evidence>
<dbReference type="InterPro" id="IPR017925">
    <property type="entry name" value="DHFR_CS"/>
</dbReference>
<dbReference type="Proteomes" id="UP000038010">
    <property type="component" value="Unassembled WGS sequence"/>
</dbReference>
<evidence type="ECO:0000256" key="2">
    <source>
        <dbReference type="ARBA" id="ARBA00012856"/>
    </source>
</evidence>
<dbReference type="EC" id="1.5.1.3" evidence="2"/>
<dbReference type="PROSITE" id="PS00075">
    <property type="entry name" value="DHFR_1"/>
    <property type="match status" value="1"/>
</dbReference>
<dbReference type="GO" id="GO:0005739">
    <property type="term" value="C:mitochondrion"/>
    <property type="evidence" value="ECO:0007669"/>
    <property type="project" value="TreeGrafter"/>
</dbReference>
<evidence type="ECO:0000256" key="1">
    <source>
        <dbReference type="ARBA" id="ARBA00004903"/>
    </source>
</evidence>
<dbReference type="GO" id="GO:0006730">
    <property type="term" value="P:one-carbon metabolic process"/>
    <property type="evidence" value="ECO:0007669"/>
    <property type="project" value="UniProtKB-KW"/>
</dbReference>
<dbReference type="EMBL" id="LFJN01000013">
    <property type="protein sequence ID" value="KPI40131.1"/>
    <property type="molecule type" value="Genomic_DNA"/>
</dbReference>
<accession>A0A0N0NM75</accession>
<dbReference type="Gene3D" id="3.40.430.10">
    <property type="entry name" value="Dihydrofolate Reductase, subunit A"/>
    <property type="match status" value="1"/>
</dbReference>
<dbReference type="UniPathway" id="UPA00077">
    <property type="reaction ID" value="UER00158"/>
</dbReference>
<evidence type="ECO:0000313" key="10">
    <source>
        <dbReference type="Proteomes" id="UP000038010"/>
    </source>
</evidence>
<dbReference type="GeneID" id="28732093"/>
<keyword evidence="10" id="KW-1185">Reference proteome</keyword>
<reference evidence="9 10" key="1">
    <citation type="submission" date="2015-06" db="EMBL/GenBank/DDBJ databases">
        <title>Draft genome of the ant-associated black yeast Phialophora attae CBS 131958.</title>
        <authorList>
            <person name="Moreno L.F."/>
            <person name="Stielow B.J."/>
            <person name="de Hoog S."/>
            <person name="Vicente V.A."/>
            <person name="Weiss V.A."/>
            <person name="de Vries M."/>
            <person name="Cruz L.M."/>
            <person name="Souza E.M."/>
        </authorList>
    </citation>
    <scope>NUCLEOTIDE SEQUENCE [LARGE SCALE GENOMIC DNA]</scope>
    <source>
        <strain evidence="9 10">CBS 131958</strain>
    </source>
</reference>
<dbReference type="AlphaFoldDB" id="A0A0N0NM75"/>
<evidence type="ECO:0000259" key="8">
    <source>
        <dbReference type="PROSITE" id="PS51330"/>
    </source>
</evidence>
<dbReference type="GO" id="GO:0046452">
    <property type="term" value="P:dihydrofolate metabolic process"/>
    <property type="evidence" value="ECO:0007669"/>
    <property type="project" value="TreeGrafter"/>
</dbReference>
<dbReference type="CDD" id="cd00209">
    <property type="entry name" value="DHFR"/>
    <property type="match status" value="1"/>
</dbReference>
<dbReference type="GO" id="GO:0004146">
    <property type="term" value="F:dihydrofolate reductase activity"/>
    <property type="evidence" value="ECO:0007669"/>
    <property type="project" value="UniProtKB-EC"/>
</dbReference>
<feature type="domain" description="DHFR" evidence="8">
    <location>
        <begin position="36"/>
        <end position="310"/>
    </location>
</feature>
<evidence type="ECO:0000313" key="9">
    <source>
        <dbReference type="EMBL" id="KPI40131.1"/>
    </source>
</evidence>
<dbReference type="GO" id="GO:0046655">
    <property type="term" value="P:folic acid metabolic process"/>
    <property type="evidence" value="ECO:0007669"/>
    <property type="project" value="TreeGrafter"/>
</dbReference>
<dbReference type="RefSeq" id="XP_018000094.1">
    <property type="nucleotide sequence ID" value="XM_018140213.1"/>
</dbReference>
<dbReference type="PROSITE" id="PS51330">
    <property type="entry name" value="DHFR_2"/>
    <property type="match status" value="1"/>
</dbReference>
<dbReference type="InterPro" id="IPR012259">
    <property type="entry name" value="DHFR"/>
</dbReference>
<dbReference type="PRINTS" id="PR00070">
    <property type="entry name" value="DHFR"/>
</dbReference>
<dbReference type="InterPro" id="IPR001796">
    <property type="entry name" value="DHFR_dom"/>
</dbReference>